<dbReference type="EMBL" id="CAJPVJ010001138">
    <property type="protein sequence ID" value="CAG2164122.1"/>
    <property type="molecule type" value="Genomic_DNA"/>
</dbReference>
<dbReference type="EMBL" id="OC915963">
    <property type="protein sequence ID" value="CAD7642612.1"/>
    <property type="molecule type" value="Genomic_DNA"/>
</dbReference>
<protein>
    <submittedName>
        <fullName evidence="1">Uncharacterized protein</fullName>
    </submittedName>
</protein>
<evidence type="ECO:0000313" key="1">
    <source>
        <dbReference type="EMBL" id="CAD7642612.1"/>
    </source>
</evidence>
<dbReference type="AlphaFoldDB" id="A0A7R9QED5"/>
<gene>
    <name evidence="1" type="ORF">ONB1V03_LOCUS3682</name>
</gene>
<evidence type="ECO:0000313" key="2">
    <source>
        <dbReference type="Proteomes" id="UP000728032"/>
    </source>
</evidence>
<keyword evidence="2" id="KW-1185">Reference proteome</keyword>
<proteinExistence type="predicted"/>
<reference evidence="1" key="1">
    <citation type="submission" date="2020-11" db="EMBL/GenBank/DDBJ databases">
        <authorList>
            <person name="Tran Van P."/>
        </authorList>
    </citation>
    <scope>NUCLEOTIDE SEQUENCE</scope>
</reference>
<sequence length="418" mass="45892">MTKLKISVTERERNFCEDESHAVTENHTEVVLVNDTDDQKPLDKTKLADLIGKVGKDLTVVELGGLKLDNESIGAIANSGAPIECIRIYDCTGVTDELLKLIGQRFTKTLKHVEVLGFSSFYTNDGLKALILSIGNLEAIHLDTSIALLAEIPGTITNMKHVWSKISNGEKELLSQFSLFKLSITATGDTPIDSKLALIGEKFGPNFKELNVCVWSGGDALLEAVGKFTNLETLTINGRSPMRHIDFRLNTNLQKLSTCKKLRHLRLILKNHSTDLYDKVDQYLPQLEILELVGLDIGDRALKSVAKLKNVSFLDIASSLLSDGAVIHVIENSPKLTWFRPNGGEVINPDHTPIGPKTLDAFTTAARKRPDTQFEIVFNSSAKIDLDARKGSLPSNLSVKVADTSFLLSFPGSTPRGF</sequence>
<dbReference type="InterPro" id="IPR032675">
    <property type="entry name" value="LRR_dom_sf"/>
</dbReference>
<dbReference type="OrthoDB" id="10254930at2759"/>
<dbReference type="Gene3D" id="3.80.10.10">
    <property type="entry name" value="Ribonuclease Inhibitor"/>
    <property type="match status" value="2"/>
</dbReference>
<dbReference type="SUPFAM" id="SSF52047">
    <property type="entry name" value="RNI-like"/>
    <property type="match status" value="1"/>
</dbReference>
<accession>A0A7R9QED5</accession>
<name>A0A7R9QED5_9ACAR</name>
<organism evidence="1">
    <name type="scientific">Oppiella nova</name>
    <dbReference type="NCBI Taxonomy" id="334625"/>
    <lineage>
        <taxon>Eukaryota</taxon>
        <taxon>Metazoa</taxon>
        <taxon>Ecdysozoa</taxon>
        <taxon>Arthropoda</taxon>
        <taxon>Chelicerata</taxon>
        <taxon>Arachnida</taxon>
        <taxon>Acari</taxon>
        <taxon>Acariformes</taxon>
        <taxon>Sarcoptiformes</taxon>
        <taxon>Oribatida</taxon>
        <taxon>Brachypylina</taxon>
        <taxon>Oppioidea</taxon>
        <taxon>Oppiidae</taxon>
        <taxon>Oppiella</taxon>
    </lineage>
</organism>
<dbReference type="Proteomes" id="UP000728032">
    <property type="component" value="Unassembled WGS sequence"/>
</dbReference>